<name>V5B6W0_TRYCR</name>
<evidence type="ECO:0000313" key="3">
    <source>
        <dbReference type="Proteomes" id="UP000017861"/>
    </source>
</evidence>
<evidence type="ECO:0000256" key="1">
    <source>
        <dbReference type="SAM" id="MobiDB-lite"/>
    </source>
</evidence>
<evidence type="ECO:0000313" key="2">
    <source>
        <dbReference type="EMBL" id="ESS63359.1"/>
    </source>
</evidence>
<gene>
    <name evidence="2" type="ORF">TCDM_08851</name>
</gene>
<organism evidence="2 3">
    <name type="scientific">Trypanosoma cruzi Dm28c</name>
    <dbReference type="NCBI Taxonomy" id="1416333"/>
    <lineage>
        <taxon>Eukaryota</taxon>
        <taxon>Discoba</taxon>
        <taxon>Euglenozoa</taxon>
        <taxon>Kinetoplastea</taxon>
        <taxon>Metakinetoplastina</taxon>
        <taxon>Trypanosomatida</taxon>
        <taxon>Trypanosomatidae</taxon>
        <taxon>Trypanosoma</taxon>
        <taxon>Schizotrypanum</taxon>
    </lineage>
</organism>
<proteinExistence type="predicted"/>
<feature type="compositionally biased region" description="Polar residues" evidence="1">
    <location>
        <begin position="92"/>
        <end position="115"/>
    </location>
</feature>
<sequence length="278" mass="31688">MRERDGAPRIQRGREQTKQGEGSRPSRTVHTPRDGIHARKEHNASSHPPSRRRTHPPQSPSSFLLPQGNGQKPRPPQNAHGASTHHPFITRQKISSQPALNGTRSPTQRSHTRCTTPAGKETRAAHSLPSPLFSWPRKKTTAATRNCQHALQKVHPNPLQCAPCVCARRNTKHKSIKEEAEYVKRRTKNLQRRCVAGATRGRLLKLMAALQLKQRQFTQYLLKTKKDFPLRLTQTPSHKIIINEKEIVHYYSTQINKRQPAAVWPHQTVCIYFACKEN</sequence>
<dbReference type="VEuPathDB" id="TriTrypDB:TCDM_08851"/>
<dbReference type="AlphaFoldDB" id="V5B6W0"/>
<reference evidence="2 3" key="1">
    <citation type="journal article" date="2014" name="Genome Announc.">
        <title>Trypanosoma cruzi Clone Dm28c Draft Genome Sequence.</title>
        <authorList>
            <person name="Grisard E.C."/>
            <person name="Teixeira S.M."/>
            <person name="de Almeida L.G."/>
            <person name="Stoco P.H."/>
            <person name="Gerber A.L."/>
            <person name="Talavera-Lopez C."/>
            <person name="Lima O.C."/>
            <person name="Andersson B."/>
            <person name="de Vasconcelos A.T."/>
        </authorList>
    </citation>
    <scope>NUCLEOTIDE SEQUENCE [LARGE SCALE GENOMIC DNA]</scope>
    <source>
        <strain evidence="2 3">Dm28c</strain>
    </source>
</reference>
<feature type="region of interest" description="Disordered" evidence="1">
    <location>
        <begin position="1"/>
        <end position="134"/>
    </location>
</feature>
<protein>
    <submittedName>
        <fullName evidence="2">Uncharacterized protein</fullName>
    </submittedName>
</protein>
<dbReference type="Proteomes" id="UP000017861">
    <property type="component" value="Unassembled WGS sequence"/>
</dbReference>
<feature type="compositionally biased region" description="Basic and acidic residues" evidence="1">
    <location>
        <begin position="1"/>
        <end position="18"/>
    </location>
</feature>
<accession>V5B6W0</accession>
<feature type="compositionally biased region" description="Basic and acidic residues" evidence="1">
    <location>
        <begin position="31"/>
        <end position="44"/>
    </location>
</feature>
<dbReference type="EMBL" id="AYLP01000131">
    <property type="protein sequence ID" value="ESS63359.1"/>
    <property type="molecule type" value="Genomic_DNA"/>
</dbReference>
<comment type="caution">
    <text evidence="2">The sequence shown here is derived from an EMBL/GenBank/DDBJ whole genome shotgun (WGS) entry which is preliminary data.</text>
</comment>